<feature type="transmembrane region" description="Helical" evidence="8">
    <location>
        <begin position="206"/>
        <end position="230"/>
    </location>
</feature>
<organism evidence="9 10">
    <name type="scientific">Nostoc minutum NIES-26</name>
    <dbReference type="NCBI Taxonomy" id="1844469"/>
    <lineage>
        <taxon>Bacteria</taxon>
        <taxon>Bacillati</taxon>
        <taxon>Cyanobacteriota</taxon>
        <taxon>Cyanophyceae</taxon>
        <taxon>Nostocales</taxon>
        <taxon>Nostocaceae</taxon>
        <taxon>Nostoc</taxon>
    </lineage>
</organism>
<evidence type="ECO:0000256" key="6">
    <source>
        <dbReference type="ARBA" id="ARBA00022989"/>
    </source>
</evidence>
<evidence type="ECO:0000256" key="8">
    <source>
        <dbReference type="SAM" id="Phobius"/>
    </source>
</evidence>
<dbReference type="GO" id="GO:0006508">
    <property type="term" value="P:proteolysis"/>
    <property type="evidence" value="ECO:0007669"/>
    <property type="project" value="UniProtKB-KW"/>
</dbReference>
<evidence type="ECO:0000256" key="2">
    <source>
        <dbReference type="ARBA" id="ARBA00022475"/>
    </source>
</evidence>
<feature type="transmembrane region" description="Helical" evidence="8">
    <location>
        <begin position="278"/>
        <end position="296"/>
    </location>
</feature>
<evidence type="ECO:0000313" key="10">
    <source>
        <dbReference type="Proteomes" id="UP000252107"/>
    </source>
</evidence>
<keyword evidence="4 8" id="KW-0812">Transmembrane</keyword>
<comment type="caution">
    <text evidence="9">The sequence shown here is derived from an EMBL/GenBank/DDBJ whole genome shotgun (WGS) entry which is preliminary data.</text>
</comment>
<name>A0A367RU29_9NOSO</name>
<dbReference type="GO" id="GO:0005886">
    <property type="term" value="C:plasma membrane"/>
    <property type="evidence" value="ECO:0007669"/>
    <property type="project" value="UniProtKB-SubCell"/>
</dbReference>
<dbReference type="GO" id="GO:0008233">
    <property type="term" value="F:peptidase activity"/>
    <property type="evidence" value="ECO:0007669"/>
    <property type="project" value="UniProtKB-KW"/>
</dbReference>
<dbReference type="EMBL" id="LXQD01000076">
    <property type="protein sequence ID" value="RCJ39164.1"/>
    <property type="molecule type" value="Genomic_DNA"/>
</dbReference>
<keyword evidence="2" id="KW-1003">Cell membrane</keyword>
<evidence type="ECO:0000256" key="1">
    <source>
        <dbReference type="ARBA" id="ARBA00004651"/>
    </source>
</evidence>
<keyword evidence="10" id="KW-1185">Reference proteome</keyword>
<feature type="transmembrane region" description="Helical" evidence="8">
    <location>
        <begin position="92"/>
        <end position="110"/>
    </location>
</feature>
<comment type="subcellular location">
    <subcellularLocation>
        <location evidence="1">Cell membrane</location>
        <topology evidence="1">Multi-pass membrane protein</topology>
    </subcellularLocation>
</comment>
<proteinExistence type="predicted"/>
<dbReference type="InterPro" id="IPR026392">
    <property type="entry name" value="Exo/Archaeosortase_dom"/>
</dbReference>
<dbReference type="NCBIfam" id="NF033464">
    <property type="entry name" value="cyanoexo_CrtC"/>
    <property type="match status" value="1"/>
</dbReference>
<evidence type="ECO:0000256" key="3">
    <source>
        <dbReference type="ARBA" id="ARBA00022670"/>
    </source>
</evidence>
<dbReference type="NCBIfam" id="TIGR04178">
    <property type="entry name" value="exo_archaeo"/>
    <property type="match status" value="1"/>
</dbReference>
<gene>
    <name evidence="9" type="ORF">A6770_12025</name>
</gene>
<feature type="transmembrane region" description="Helical" evidence="8">
    <location>
        <begin position="143"/>
        <end position="162"/>
    </location>
</feature>
<dbReference type="InterPro" id="IPR019127">
    <property type="entry name" value="Exosortase"/>
</dbReference>
<evidence type="ECO:0000256" key="4">
    <source>
        <dbReference type="ARBA" id="ARBA00022692"/>
    </source>
</evidence>
<feature type="transmembrane region" description="Helical" evidence="8">
    <location>
        <begin position="242"/>
        <end position="266"/>
    </location>
</feature>
<keyword evidence="3" id="KW-0645">Protease</keyword>
<evidence type="ECO:0000256" key="7">
    <source>
        <dbReference type="ARBA" id="ARBA00023136"/>
    </source>
</evidence>
<evidence type="ECO:0008006" key="11">
    <source>
        <dbReference type="Google" id="ProtNLM"/>
    </source>
</evidence>
<feature type="transmembrane region" description="Helical" evidence="8">
    <location>
        <begin position="116"/>
        <end position="136"/>
    </location>
</feature>
<accession>A0A367RU29</accession>
<keyword evidence="6 8" id="KW-1133">Transmembrane helix</keyword>
<dbReference type="AlphaFoldDB" id="A0A367RU29"/>
<keyword evidence="7 8" id="KW-0472">Membrane</keyword>
<protein>
    <recommendedName>
        <fullName evidence="11">Cyanoexosortase C</fullName>
    </recommendedName>
</protein>
<evidence type="ECO:0000313" key="9">
    <source>
        <dbReference type="EMBL" id="RCJ39164.1"/>
    </source>
</evidence>
<evidence type="ECO:0000256" key="5">
    <source>
        <dbReference type="ARBA" id="ARBA00022801"/>
    </source>
</evidence>
<dbReference type="Pfam" id="PF09721">
    <property type="entry name" value="Exosortase_EpsH"/>
    <property type="match status" value="1"/>
</dbReference>
<reference evidence="9" key="1">
    <citation type="submission" date="2016-04" db="EMBL/GenBank/DDBJ databases">
        <authorList>
            <person name="Tabuchi Yagui T.R."/>
        </authorList>
    </citation>
    <scope>NUCLEOTIDE SEQUENCE [LARGE SCALE GENOMIC DNA]</scope>
    <source>
        <strain evidence="9">NIES-26</strain>
    </source>
</reference>
<dbReference type="Proteomes" id="UP000252107">
    <property type="component" value="Unassembled WGS sequence"/>
</dbReference>
<feature type="transmembrane region" description="Helical" evidence="8">
    <location>
        <begin position="29"/>
        <end position="46"/>
    </location>
</feature>
<sequence>MIPLNSYKKYVYTIKKILPIYLAKNHNRIVLCGLAIGLYYYLSFWLKTLTQFLIGGSTFPLLTVTTAYLALQELWQQKNQLAKLNPAIVQRRLGHSLILFGVGLFPYSLNKGWSQALVWLVILVGIVLSTWGLKFFKRYKRQIFLMILSIYPGIYSLPGYIWRAFTPERTMDRIQAWSVNLALHTIGYPSSIDETWVKLPTGSVDIGWGCNGFDLMVLMLVTSLLIGMVYRLKGFQILTISFLGCILAFTFNTARIALLAISVAYWDVKAFDFWHDGWGGQIFSAVMFTAFYYLLVQLRLLDFERKSKLH</sequence>
<keyword evidence="5" id="KW-0378">Hydrolase</keyword>
<feature type="transmembrane region" description="Helical" evidence="8">
    <location>
        <begin position="52"/>
        <end position="71"/>
    </location>
</feature>